<reference evidence="1" key="2">
    <citation type="submission" date="2022-01" db="EMBL/GenBank/DDBJ databases">
        <authorList>
            <person name="Yamashiro T."/>
            <person name="Shiraishi A."/>
            <person name="Satake H."/>
            <person name="Nakayama K."/>
        </authorList>
    </citation>
    <scope>NUCLEOTIDE SEQUENCE</scope>
</reference>
<sequence length="111" mass="12781">MEEDRKVPLILGRPFLHTVNAIIHIKSKELNLGAGDDRITFLIDKAMQHSHFNDDTCFRMDVIDEATEEELNALLNDSEPFLSTSEKINETSLDEEYNEFMAVEVEEIPEQ</sequence>
<protein>
    <recommendedName>
        <fullName evidence="3">Reverse transcriptase domain-containing protein</fullName>
    </recommendedName>
</protein>
<reference evidence="1" key="1">
    <citation type="journal article" date="2022" name="Int. J. Mol. Sci.">
        <title>Draft Genome of Tanacetum Coccineum: Genomic Comparison of Closely Related Tanacetum-Family Plants.</title>
        <authorList>
            <person name="Yamashiro T."/>
            <person name="Shiraishi A."/>
            <person name="Nakayama K."/>
            <person name="Satake H."/>
        </authorList>
    </citation>
    <scope>NUCLEOTIDE SEQUENCE</scope>
</reference>
<dbReference type="PANTHER" id="PTHR33067">
    <property type="entry name" value="RNA-DIRECTED DNA POLYMERASE-RELATED"/>
    <property type="match status" value="1"/>
</dbReference>
<evidence type="ECO:0008006" key="3">
    <source>
        <dbReference type="Google" id="ProtNLM"/>
    </source>
</evidence>
<dbReference type="PANTHER" id="PTHR33067:SF9">
    <property type="entry name" value="RNA-DIRECTED DNA POLYMERASE"/>
    <property type="match status" value="1"/>
</dbReference>
<gene>
    <name evidence="1" type="ORF">Tco_0773479</name>
</gene>
<organism evidence="1 2">
    <name type="scientific">Tanacetum coccineum</name>
    <dbReference type="NCBI Taxonomy" id="301880"/>
    <lineage>
        <taxon>Eukaryota</taxon>
        <taxon>Viridiplantae</taxon>
        <taxon>Streptophyta</taxon>
        <taxon>Embryophyta</taxon>
        <taxon>Tracheophyta</taxon>
        <taxon>Spermatophyta</taxon>
        <taxon>Magnoliopsida</taxon>
        <taxon>eudicotyledons</taxon>
        <taxon>Gunneridae</taxon>
        <taxon>Pentapetalae</taxon>
        <taxon>asterids</taxon>
        <taxon>campanulids</taxon>
        <taxon>Asterales</taxon>
        <taxon>Asteraceae</taxon>
        <taxon>Asteroideae</taxon>
        <taxon>Anthemideae</taxon>
        <taxon>Anthemidinae</taxon>
        <taxon>Tanacetum</taxon>
    </lineage>
</organism>
<keyword evidence="2" id="KW-1185">Reference proteome</keyword>
<comment type="caution">
    <text evidence="1">The sequence shown here is derived from an EMBL/GenBank/DDBJ whole genome shotgun (WGS) entry which is preliminary data.</text>
</comment>
<proteinExistence type="predicted"/>
<dbReference type="Proteomes" id="UP001151760">
    <property type="component" value="Unassembled WGS sequence"/>
</dbReference>
<evidence type="ECO:0000313" key="2">
    <source>
        <dbReference type="Proteomes" id="UP001151760"/>
    </source>
</evidence>
<name>A0ABQ4ZPT9_9ASTR</name>
<accession>A0ABQ4ZPT9</accession>
<evidence type="ECO:0000313" key="1">
    <source>
        <dbReference type="EMBL" id="GJS90843.1"/>
    </source>
</evidence>
<dbReference type="EMBL" id="BQNB010011459">
    <property type="protein sequence ID" value="GJS90843.1"/>
    <property type="molecule type" value="Genomic_DNA"/>
</dbReference>